<proteinExistence type="inferred from homology"/>
<feature type="compositionally biased region" description="Basic and acidic residues" evidence="6">
    <location>
        <begin position="323"/>
        <end position="340"/>
    </location>
</feature>
<dbReference type="PANTHER" id="PTHR33048">
    <property type="entry name" value="PTH11-LIKE INTEGRAL MEMBRANE PROTEIN (AFU_ORTHOLOGUE AFUA_5G11245)"/>
    <property type="match status" value="1"/>
</dbReference>
<feature type="domain" description="Rhodopsin" evidence="8">
    <location>
        <begin position="39"/>
        <end position="278"/>
    </location>
</feature>
<dbReference type="EMBL" id="JABEXW010000533">
    <property type="protein sequence ID" value="KAF4962556.1"/>
    <property type="molecule type" value="Genomic_DNA"/>
</dbReference>
<keyword evidence="3 7" id="KW-1133">Transmembrane helix</keyword>
<evidence type="ECO:0000256" key="7">
    <source>
        <dbReference type="SAM" id="Phobius"/>
    </source>
</evidence>
<keyword evidence="4 7" id="KW-0472">Membrane</keyword>
<dbReference type="Pfam" id="PF20684">
    <property type="entry name" value="Fung_rhodopsin"/>
    <property type="match status" value="1"/>
</dbReference>
<feature type="transmembrane region" description="Helical" evidence="7">
    <location>
        <begin position="176"/>
        <end position="202"/>
    </location>
</feature>
<feature type="transmembrane region" description="Helical" evidence="7">
    <location>
        <begin position="55"/>
        <end position="79"/>
    </location>
</feature>
<comment type="similarity">
    <text evidence="5">Belongs to the SAT4 family.</text>
</comment>
<keyword evidence="2 7" id="KW-0812">Transmembrane</keyword>
<dbReference type="OrthoDB" id="3897607at2759"/>
<evidence type="ECO:0000256" key="3">
    <source>
        <dbReference type="ARBA" id="ARBA00022989"/>
    </source>
</evidence>
<feature type="transmembrane region" description="Helical" evidence="7">
    <location>
        <begin position="99"/>
        <end position="123"/>
    </location>
</feature>
<accession>A0A8H4TR26</accession>
<dbReference type="Proteomes" id="UP000622797">
    <property type="component" value="Unassembled WGS sequence"/>
</dbReference>
<evidence type="ECO:0000256" key="5">
    <source>
        <dbReference type="ARBA" id="ARBA00038359"/>
    </source>
</evidence>
<dbReference type="GO" id="GO:0016020">
    <property type="term" value="C:membrane"/>
    <property type="evidence" value="ECO:0007669"/>
    <property type="project" value="UniProtKB-SubCell"/>
</dbReference>
<feature type="region of interest" description="Disordered" evidence="6">
    <location>
        <begin position="371"/>
        <end position="393"/>
    </location>
</feature>
<comment type="subcellular location">
    <subcellularLocation>
        <location evidence="1">Membrane</location>
        <topology evidence="1">Multi-pass membrane protein</topology>
    </subcellularLocation>
</comment>
<evidence type="ECO:0000256" key="6">
    <source>
        <dbReference type="SAM" id="MobiDB-lite"/>
    </source>
</evidence>
<evidence type="ECO:0000256" key="1">
    <source>
        <dbReference type="ARBA" id="ARBA00004141"/>
    </source>
</evidence>
<dbReference type="AlphaFoldDB" id="A0A8H4TR26"/>
<feature type="transmembrane region" description="Helical" evidence="7">
    <location>
        <begin position="135"/>
        <end position="156"/>
    </location>
</feature>
<dbReference type="InterPro" id="IPR052337">
    <property type="entry name" value="SAT4-like"/>
</dbReference>
<keyword evidence="10" id="KW-1185">Reference proteome</keyword>
<dbReference type="PANTHER" id="PTHR33048:SF15">
    <property type="entry name" value="INTEGRAL MEMBRANE PROTEIN"/>
    <property type="match status" value="1"/>
</dbReference>
<evidence type="ECO:0000256" key="4">
    <source>
        <dbReference type="ARBA" id="ARBA00023136"/>
    </source>
</evidence>
<name>A0A8H4TR26_9HYPO</name>
<evidence type="ECO:0000313" key="10">
    <source>
        <dbReference type="Proteomes" id="UP000622797"/>
    </source>
</evidence>
<comment type="caution">
    <text evidence="9">The sequence shown here is derived from an EMBL/GenBank/DDBJ whole genome shotgun (WGS) entry which is preliminary data.</text>
</comment>
<sequence length="393" mass="43384">MAKDLTTTQFEPIRPEGLALALLLTTIIFSILSSIVVCLRLHARATRNAFSVEDWFMLVGWIINLGHNASVIVLSYSGIGSHDDVITVGMQYKIGLWTIIWQFLYVIDGALIKSSIICTLLRLAKDLNKLYTRVLWVLLVFSWIVWQISWPVAIFQCKPVAAAWGEPGDCESGQKTILSVSYFVSAANIFTDFSTALVPVFLLRHLQLPKKTKLITMGVLSLGVIASIATIIRISYTWAYTATVDRFFIVGKIVLLTVLECDLGIIAGSMPMLRHLFRNIAPSYGPSHETPGRSGDVNLVTIGGTGGRRTHVKLSNGGTRTGGEQDTHFQDKDSNGDDESTRNMIHITREVEQDSVSSRESPANEFQVAISGSNGPGHHHNIPIKSPIWKQHT</sequence>
<gene>
    <name evidence="9" type="ORF">FSARC_9334</name>
</gene>
<feature type="region of interest" description="Disordered" evidence="6">
    <location>
        <begin position="308"/>
        <end position="340"/>
    </location>
</feature>
<reference evidence="9" key="2">
    <citation type="submission" date="2020-05" db="EMBL/GenBank/DDBJ databases">
        <authorList>
            <person name="Kim H.-S."/>
            <person name="Proctor R.H."/>
            <person name="Brown D.W."/>
        </authorList>
    </citation>
    <scope>NUCLEOTIDE SEQUENCE</scope>
    <source>
        <strain evidence="9">NRRL 20472</strain>
    </source>
</reference>
<feature type="transmembrane region" description="Helical" evidence="7">
    <location>
        <begin position="248"/>
        <end position="268"/>
    </location>
</feature>
<feature type="transmembrane region" description="Helical" evidence="7">
    <location>
        <begin position="214"/>
        <end position="236"/>
    </location>
</feature>
<reference evidence="9" key="1">
    <citation type="journal article" date="2020" name="BMC Genomics">
        <title>Correction to: Identification and distribution of gene clusters required for synthesis of sphingolipid metabolism inhibitors in diverse species of the filamentous fungus Fusarium.</title>
        <authorList>
            <person name="Kim H.S."/>
            <person name="Lohmar J.M."/>
            <person name="Busman M."/>
            <person name="Brown D.W."/>
            <person name="Naumann T.A."/>
            <person name="Divon H.H."/>
            <person name="Lysoe E."/>
            <person name="Uhlig S."/>
            <person name="Proctor R.H."/>
        </authorList>
    </citation>
    <scope>NUCLEOTIDE SEQUENCE</scope>
    <source>
        <strain evidence="9">NRRL 20472</strain>
    </source>
</reference>
<evidence type="ECO:0000259" key="8">
    <source>
        <dbReference type="Pfam" id="PF20684"/>
    </source>
</evidence>
<evidence type="ECO:0000256" key="2">
    <source>
        <dbReference type="ARBA" id="ARBA00022692"/>
    </source>
</evidence>
<organism evidence="9 10">
    <name type="scientific">Fusarium sarcochroum</name>
    <dbReference type="NCBI Taxonomy" id="1208366"/>
    <lineage>
        <taxon>Eukaryota</taxon>
        <taxon>Fungi</taxon>
        <taxon>Dikarya</taxon>
        <taxon>Ascomycota</taxon>
        <taxon>Pezizomycotina</taxon>
        <taxon>Sordariomycetes</taxon>
        <taxon>Hypocreomycetidae</taxon>
        <taxon>Hypocreales</taxon>
        <taxon>Nectriaceae</taxon>
        <taxon>Fusarium</taxon>
        <taxon>Fusarium lateritium species complex</taxon>
    </lineage>
</organism>
<feature type="transmembrane region" description="Helical" evidence="7">
    <location>
        <begin position="20"/>
        <end position="43"/>
    </location>
</feature>
<dbReference type="InterPro" id="IPR049326">
    <property type="entry name" value="Rhodopsin_dom_fungi"/>
</dbReference>
<evidence type="ECO:0000313" key="9">
    <source>
        <dbReference type="EMBL" id="KAF4962556.1"/>
    </source>
</evidence>
<protein>
    <recommendedName>
        <fullName evidence="8">Rhodopsin domain-containing protein</fullName>
    </recommendedName>
</protein>